<feature type="region of interest" description="Disordered" evidence="4">
    <location>
        <begin position="29"/>
        <end position="53"/>
    </location>
</feature>
<dbReference type="PANTHER" id="PTHR22731">
    <property type="entry name" value="RIBONUCLEASES P/MRP PROTEIN SUBUNIT POP1"/>
    <property type="match status" value="1"/>
</dbReference>
<dbReference type="EMBL" id="JAPQKL010000002">
    <property type="protein sequence ID" value="KAJ5143531.1"/>
    <property type="molecule type" value="Genomic_DNA"/>
</dbReference>
<dbReference type="GO" id="GO:0005655">
    <property type="term" value="C:nucleolar ribonuclease P complex"/>
    <property type="evidence" value="ECO:0007669"/>
    <property type="project" value="InterPro"/>
</dbReference>
<accession>A0A9W9HBD2</accession>
<keyword evidence="2" id="KW-0819">tRNA processing</keyword>
<dbReference type="GeneID" id="81402232"/>
<keyword evidence="9" id="KW-1185">Reference proteome</keyword>
<dbReference type="InterPro" id="IPR009723">
    <property type="entry name" value="Pop1_N"/>
</dbReference>
<feature type="compositionally biased region" description="Basic and acidic residues" evidence="4">
    <location>
        <begin position="638"/>
        <end position="660"/>
    </location>
</feature>
<dbReference type="Pfam" id="PF22770">
    <property type="entry name" value="POP1_C"/>
    <property type="match status" value="1"/>
</dbReference>
<evidence type="ECO:0000313" key="9">
    <source>
        <dbReference type="Proteomes" id="UP001149079"/>
    </source>
</evidence>
<dbReference type="Pfam" id="PF08170">
    <property type="entry name" value="POPLD"/>
    <property type="match status" value="1"/>
</dbReference>
<feature type="domain" description="Pop1 N-terminal" evidence="5">
    <location>
        <begin position="79"/>
        <end position="294"/>
    </location>
</feature>
<dbReference type="AlphaFoldDB" id="A0A9W9HBD2"/>
<dbReference type="GO" id="GO:0000172">
    <property type="term" value="C:ribonuclease MRP complex"/>
    <property type="evidence" value="ECO:0007669"/>
    <property type="project" value="InterPro"/>
</dbReference>
<feature type="region of interest" description="Disordered" evidence="4">
    <location>
        <begin position="690"/>
        <end position="729"/>
    </location>
</feature>
<name>A0A9W9HBD2_9EURO</name>
<reference evidence="8" key="1">
    <citation type="submission" date="2022-11" db="EMBL/GenBank/DDBJ databases">
        <authorList>
            <person name="Petersen C."/>
        </authorList>
    </citation>
    <scope>NUCLEOTIDE SEQUENCE</scope>
    <source>
        <strain evidence="8">IBT 22155</strain>
    </source>
</reference>
<dbReference type="InterPro" id="IPR012590">
    <property type="entry name" value="POPLD_dom"/>
</dbReference>
<dbReference type="InterPro" id="IPR055079">
    <property type="entry name" value="POP1_C"/>
</dbReference>
<evidence type="ECO:0000256" key="3">
    <source>
        <dbReference type="ARBA" id="ARBA00023242"/>
    </source>
</evidence>
<feature type="region of interest" description="Disordered" evidence="4">
    <location>
        <begin position="630"/>
        <end position="665"/>
    </location>
</feature>
<evidence type="ECO:0000259" key="5">
    <source>
        <dbReference type="Pfam" id="PF06978"/>
    </source>
</evidence>
<feature type="domain" description="POPLD" evidence="6">
    <location>
        <begin position="576"/>
        <end position="682"/>
    </location>
</feature>
<proteinExistence type="predicted"/>
<reference evidence="8" key="2">
    <citation type="journal article" date="2023" name="IMA Fungus">
        <title>Comparative genomic study of the Penicillium genus elucidates a diverse pangenome and 15 lateral gene transfer events.</title>
        <authorList>
            <person name="Petersen C."/>
            <person name="Sorensen T."/>
            <person name="Nielsen M.R."/>
            <person name="Sondergaard T.E."/>
            <person name="Sorensen J.L."/>
            <person name="Fitzpatrick D.A."/>
            <person name="Frisvad J.C."/>
            <person name="Nielsen K.L."/>
        </authorList>
    </citation>
    <scope>NUCLEOTIDE SEQUENCE</scope>
    <source>
        <strain evidence="8">IBT 22155</strain>
    </source>
</reference>
<keyword evidence="3" id="KW-0539">Nucleus</keyword>
<dbReference type="GO" id="GO:0001682">
    <property type="term" value="P:tRNA 5'-leader removal"/>
    <property type="evidence" value="ECO:0007669"/>
    <property type="project" value="InterPro"/>
</dbReference>
<dbReference type="RefSeq" id="XP_056525175.1">
    <property type="nucleotide sequence ID" value="XM_056663062.1"/>
</dbReference>
<evidence type="ECO:0000256" key="1">
    <source>
        <dbReference type="ARBA" id="ARBA00004123"/>
    </source>
</evidence>
<comment type="caution">
    <text evidence="8">The sequence shown here is derived from an EMBL/GenBank/DDBJ whole genome shotgun (WGS) entry which is preliminary data.</text>
</comment>
<evidence type="ECO:0000259" key="6">
    <source>
        <dbReference type="Pfam" id="PF08170"/>
    </source>
</evidence>
<gene>
    <name evidence="8" type="ORF">N7515_002318</name>
</gene>
<comment type="subcellular location">
    <subcellularLocation>
        <location evidence="1">Nucleus</location>
    </subcellularLocation>
</comment>
<feature type="domain" description="POP1 C-terminal" evidence="7">
    <location>
        <begin position="758"/>
        <end position="903"/>
    </location>
</feature>
<protein>
    <submittedName>
        <fullName evidence="8">Uncharacterized protein</fullName>
    </submittedName>
</protein>
<evidence type="ECO:0000313" key="8">
    <source>
        <dbReference type="EMBL" id="KAJ5143531.1"/>
    </source>
</evidence>
<dbReference type="PANTHER" id="PTHR22731:SF3">
    <property type="entry name" value="RIBONUCLEASES P_MRP PROTEIN SUBUNIT POP1"/>
    <property type="match status" value="1"/>
</dbReference>
<dbReference type="InterPro" id="IPR039182">
    <property type="entry name" value="Pop1"/>
</dbReference>
<dbReference type="Pfam" id="PF06978">
    <property type="entry name" value="POP1_N"/>
    <property type="match status" value="1"/>
</dbReference>
<feature type="compositionally biased region" description="Basic and acidic residues" evidence="4">
    <location>
        <begin position="706"/>
        <end position="717"/>
    </location>
</feature>
<dbReference type="OrthoDB" id="442863at2759"/>
<evidence type="ECO:0000259" key="7">
    <source>
        <dbReference type="Pfam" id="PF22770"/>
    </source>
</evidence>
<organism evidence="8 9">
    <name type="scientific">Penicillium bovifimosum</name>
    <dbReference type="NCBI Taxonomy" id="126998"/>
    <lineage>
        <taxon>Eukaryota</taxon>
        <taxon>Fungi</taxon>
        <taxon>Dikarya</taxon>
        <taxon>Ascomycota</taxon>
        <taxon>Pezizomycotina</taxon>
        <taxon>Eurotiomycetes</taxon>
        <taxon>Eurotiomycetidae</taxon>
        <taxon>Eurotiales</taxon>
        <taxon>Aspergillaceae</taxon>
        <taxon>Penicillium</taxon>
    </lineage>
</organism>
<dbReference type="Proteomes" id="UP001149079">
    <property type="component" value="Unassembled WGS sequence"/>
</dbReference>
<sequence length="906" mass="100741">MDDAPSPATFFTRTCQDNTQLQLAIMASHTAAKRKPPSGPHGATGPSRKRAKTYDARTLAAQSADAALSATGELDVAAYSAARAFEIQALEEGMQRSKNALTTRAFQKVPRALRRRTASHNVKRVPRRLRARAKREMAEDNTPTVTARRRKPSQLMRIRLDTARRLQALNSKSKARRAAAKLKRDQENKTTLEKEGGHAFDIAPRIPKIKKNKLSRPTPAEAKFRKRQKCKTWLPTHLYHAKRAHMATTKNPIWRFAIPLSPTEKCYRPTHRARGARGAVAWDMSYMSTIQLEGVESGIQAVLQAVGVDGDTAWGAKGKKWRAGTRSLQAWTVEKDCRERPIAPVTVVWCAKQEDVEMVDADKSQSKSSRKDHRKLWIRIHPSAFLQLWTDILEIAKRQNPPVMVEDLRFEIGSIEITGPGSTETLLAALKPIVGLEGNAPAAQSPEAVWPSLLGVSNPSSLPHNALLAFDVSDPRLHFPPRTLHVPDNESHMVDLATTLSTWHPDKTQGPSKLFDRSTRLKAARQLPSQKAINRRRTLAGPGKYPSAQPSDPQIPIMILANKRQARAKHSSAPGSWTVLLPWKCVVPVWYSLMFYPLSSGGNPLLGGLKQQQQLAFEAGEAWFPGDFPGTRAGWEWNQRETEKSRREWERRPKGRRPEFDNILLGAGHPKGEIGHGWACDWERLLQGPKQVDGTEKTADANNKSSSDKKTIEKKEDDGDIPSPVVPPLNIHNVRFGPVDTNSTLSKLDKTTVDVSTLATVYISLTTRGTPTPHARIYRLPTDPVLRQEWLDLGAARTKQPNQPKVYKARNAEPGSEEARRLLAESLISSVDGHQVSELWEVPKEEDLIGFVTTGNYNLSEGKGTGIGSIQLSKVLAPNVKLSERKMCIIRAAGEKSGRLGMWEFV</sequence>
<evidence type="ECO:0000256" key="2">
    <source>
        <dbReference type="ARBA" id="ARBA00022694"/>
    </source>
</evidence>
<evidence type="ECO:0000256" key="4">
    <source>
        <dbReference type="SAM" id="MobiDB-lite"/>
    </source>
</evidence>